<dbReference type="AlphaFoldDB" id="A0A409VEG3"/>
<feature type="region of interest" description="Disordered" evidence="5">
    <location>
        <begin position="18"/>
        <end position="163"/>
    </location>
</feature>
<dbReference type="OrthoDB" id="1917198at2759"/>
<comment type="caution">
    <text evidence="7">The sequence shown here is derived from an EMBL/GenBank/DDBJ whole genome shotgun (WGS) entry which is preliminary data.</text>
</comment>
<evidence type="ECO:0000256" key="1">
    <source>
        <dbReference type="ARBA" id="ARBA00004123"/>
    </source>
</evidence>
<feature type="compositionally biased region" description="Acidic residues" evidence="5">
    <location>
        <begin position="36"/>
        <end position="57"/>
    </location>
</feature>
<feature type="compositionally biased region" description="Polar residues" evidence="5">
    <location>
        <begin position="68"/>
        <end position="127"/>
    </location>
</feature>
<reference evidence="7 8" key="1">
    <citation type="journal article" date="2018" name="Evol. Lett.">
        <title>Horizontal gene cluster transfer increased hallucinogenic mushroom diversity.</title>
        <authorList>
            <person name="Reynolds H.T."/>
            <person name="Vijayakumar V."/>
            <person name="Gluck-Thaler E."/>
            <person name="Korotkin H.B."/>
            <person name="Matheny P.B."/>
            <person name="Slot J.C."/>
        </authorList>
    </citation>
    <scope>NUCLEOTIDE SEQUENCE [LARGE SCALE GENOMIC DNA]</scope>
    <source>
        <strain evidence="7 8">SRW20</strain>
    </source>
</reference>
<accession>A0A409VEG3</accession>
<dbReference type="InterPro" id="IPR007854">
    <property type="entry name" value="Fip1_dom"/>
</dbReference>
<evidence type="ECO:0000256" key="2">
    <source>
        <dbReference type="ARBA" id="ARBA00007459"/>
    </source>
</evidence>
<evidence type="ECO:0000256" key="3">
    <source>
        <dbReference type="ARBA" id="ARBA00022664"/>
    </source>
</evidence>
<sequence>PKPVSLEEVQISNGVVAHLEEAAEEASPALARPQQEDDDDDEEEVDLGDESEDDVEIIMEPVQRSLDFRNQNKPSGNRVVSASTPSQPKAPQPSLTTEYTPIQRGGPQTSGTPSQAPQDGTQAQAVPQAQKEDNSASKPDDGIDTSTLPPVQAPPSHPAIDPTATAVFDGRSILDFDLNALADKPWRRPGSDISDWFNYGFDELSWEAYCYRRRDLGDMAHVLKTNVINFAAMPEDQLLALPPEVRTMVMTGANAMMNQASANPGIMPGVMMDMGMMGAMGMGMNGDMAMANGMMQGMMPEGPQGQQAGVGVVPTNGTPEQVNGVGMMQDGFNPNAMNMNVSGDFAMQDQSAMQQMYPVMEQPQQQPQQPVAPVSSGRGTPVPFRGRATPGMGLRGRGFAPRGRGRGGLYGGDVPPPPPVRPASPLPPGVPTGPRNQNKYKDRDGNAPAVDGLDYGGGKSEGMSRRTPSEQPEERISSRKRRSSPGIDDIRSSKRR</sequence>
<feature type="compositionally biased region" description="Basic and acidic residues" evidence="5">
    <location>
        <begin position="462"/>
        <end position="477"/>
    </location>
</feature>
<dbReference type="Proteomes" id="UP000284706">
    <property type="component" value="Unassembled WGS sequence"/>
</dbReference>
<feature type="domain" description="Pre-mRNA polyadenylation factor Fip1" evidence="6">
    <location>
        <begin position="175"/>
        <end position="215"/>
    </location>
</feature>
<keyword evidence="8" id="KW-1185">Reference proteome</keyword>
<comment type="similarity">
    <text evidence="2">Belongs to the FIP1 family.</text>
</comment>
<dbReference type="InterPro" id="IPR051187">
    <property type="entry name" value="Pre-mRNA_3'-end_processing_reg"/>
</dbReference>
<feature type="non-terminal residue" evidence="7">
    <location>
        <position position="1"/>
    </location>
</feature>
<dbReference type="GO" id="GO:0005847">
    <property type="term" value="C:mRNA cleavage and polyadenylation specificity factor complex"/>
    <property type="evidence" value="ECO:0007669"/>
    <property type="project" value="TreeGrafter"/>
</dbReference>
<feature type="region of interest" description="Disordered" evidence="5">
    <location>
        <begin position="361"/>
        <end position="496"/>
    </location>
</feature>
<keyword evidence="4" id="KW-0539">Nucleus</keyword>
<evidence type="ECO:0000256" key="4">
    <source>
        <dbReference type="ARBA" id="ARBA00023242"/>
    </source>
</evidence>
<keyword evidence="3" id="KW-0507">mRNA processing</keyword>
<name>A0A409VEG3_9AGAR</name>
<dbReference type="PANTHER" id="PTHR13484:SF0">
    <property type="entry name" value="PRE-MRNA 3'-END-PROCESSING FACTOR FIP1"/>
    <property type="match status" value="1"/>
</dbReference>
<dbReference type="EMBL" id="NHYE01005668">
    <property type="protein sequence ID" value="PPQ64320.1"/>
    <property type="molecule type" value="Genomic_DNA"/>
</dbReference>
<comment type="subcellular location">
    <subcellularLocation>
        <location evidence="1">Nucleus</location>
    </subcellularLocation>
</comment>
<evidence type="ECO:0000313" key="7">
    <source>
        <dbReference type="EMBL" id="PPQ64320.1"/>
    </source>
</evidence>
<dbReference type="InParanoid" id="A0A409VEG3"/>
<proteinExistence type="inferred from homology"/>
<evidence type="ECO:0000256" key="5">
    <source>
        <dbReference type="SAM" id="MobiDB-lite"/>
    </source>
</evidence>
<dbReference type="Pfam" id="PF05182">
    <property type="entry name" value="Fip1"/>
    <property type="match status" value="1"/>
</dbReference>
<feature type="compositionally biased region" description="Basic and acidic residues" evidence="5">
    <location>
        <begin position="130"/>
        <end position="141"/>
    </location>
</feature>
<evidence type="ECO:0000313" key="8">
    <source>
        <dbReference type="Proteomes" id="UP000284706"/>
    </source>
</evidence>
<feature type="compositionally biased region" description="Pro residues" evidence="5">
    <location>
        <begin position="414"/>
        <end position="431"/>
    </location>
</feature>
<organism evidence="7 8">
    <name type="scientific">Gymnopilus dilepis</name>
    <dbReference type="NCBI Taxonomy" id="231916"/>
    <lineage>
        <taxon>Eukaryota</taxon>
        <taxon>Fungi</taxon>
        <taxon>Dikarya</taxon>
        <taxon>Basidiomycota</taxon>
        <taxon>Agaricomycotina</taxon>
        <taxon>Agaricomycetes</taxon>
        <taxon>Agaricomycetidae</taxon>
        <taxon>Agaricales</taxon>
        <taxon>Agaricineae</taxon>
        <taxon>Hymenogastraceae</taxon>
        <taxon>Gymnopilus</taxon>
    </lineage>
</organism>
<gene>
    <name evidence="7" type="ORF">CVT26_002203</name>
</gene>
<protein>
    <recommendedName>
        <fullName evidence="6">Pre-mRNA polyadenylation factor Fip1 domain-containing protein</fullName>
    </recommendedName>
</protein>
<evidence type="ECO:0000259" key="6">
    <source>
        <dbReference type="Pfam" id="PF05182"/>
    </source>
</evidence>
<dbReference type="PANTHER" id="PTHR13484">
    <property type="entry name" value="FIP1-LIKE 1 PROTEIN"/>
    <property type="match status" value="1"/>
</dbReference>
<dbReference type="STRING" id="231916.A0A409VEG3"/>
<feature type="compositionally biased region" description="Low complexity" evidence="5">
    <location>
        <begin position="361"/>
        <end position="374"/>
    </location>
</feature>
<dbReference type="GO" id="GO:0006397">
    <property type="term" value="P:mRNA processing"/>
    <property type="evidence" value="ECO:0007669"/>
    <property type="project" value="UniProtKB-KW"/>
</dbReference>